<reference evidence="2 3" key="1">
    <citation type="submission" date="2021-06" db="EMBL/GenBank/DDBJ databases">
        <title>Caerostris darwini draft genome.</title>
        <authorList>
            <person name="Kono N."/>
            <person name="Arakawa K."/>
        </authorList>
    </citation>
    <scope>NUCLEOTIDE SEQUENCE [LARGE SCALE GENOMIC DNA]</scope>
</reference>
<gene>
    <name evidence="2" type="ORF">CDAR_205881</name>
</gene>
<evidence type="ECO:0000313" key="3">
    <source>
        <dbReference type="Proteomes" id="UP001054837"/>
    </source>
</evidence>
<accession>A0AAV4W8W9</accession>
<protein>
    <submittedName>
        <fullName evidence="2">Uncharacterized protein</fullName>
    </submittedName>
</protein>
<keyword evidence="3" id="KW-1185">Reference proteome</keyword>
<name>A0AAV4W8W9_9ARAC</name>
<comment type="caution">
    <text evidence="2">The sequence shown here is derived from an EMBL/GenBank/DDBJ whole genome shotgun (WGS) entry which is preliminary data.</text>
</comment>
<evidence type="ECO:0000313" key="2">
    <source>
        <dbReference type="EMBL" id="GIY79177.1"/>
    </source>
</evidence>
<dbReference type="EMBL" id="BPLQ01014342">
    <property type="protein sequence ID" value="GIY79177.1"/>
    <property type="molecule type" value="Genomic_DNA"/>
</dbReference>
<evidence type="ECO:0000256" key="1">
    <source>
        <dbReference type="SAM" id="MobiDB-lite"/>
    </source>
</evidence>
<dbReference type="AlphaFoldDB" id="A0AAV4W8W9"/>
<feature type="region of interest" description="Disordered" evidence="1">
    <location>
        <begin position="139"/>
        <end position="176"/>
    </location>
</feature>
<dbReference type="Proteomes" id="UP001054837">
    <property type="component" value="Unassembled WGS sequence"/>
</dbReference>
<proteinExistence type="predicted"/>
<organism evidence="2 3">
    <name type="scientific">Caerostris darwini</name>
    <dbReference type="NCBI Taxonomy" id="1538125"/>
    <lineage>
        <taxon>Eukaryota</taxon>
        <taxon>Metazoa</taxon>
        <taxon>Ecdysozoa</taxon>
        <taxon>Arthropoda</taxon>
        <taxon>Chelicerata</taxon>
        <taxon>Arachnida</taxon>
        <taxon>Araneae</taxon>
        <taxon>Araneomorphae</taxon>
        <taxon>Entelegynae</taxon>
        <taxon>Araneoidea</taxon>
        <taxon>Araneidae</taxon>
        <taxon>Caerostris</taxon>
    </lineage>
</organism>
<sequence>MPFLKSKLYLAGFLLKRVKIAARCYLFSASIIWVIAPLRPTCHSYYFTIDSNFFIENSHTAIQYILDGDFLGISILGMYIFPISEEASNVPGKEKGTTVLTRSNRKKKEANYTQKAIIPKILMISEGSIVSGKEKGTIARFNRKNGQPEPTGKKGSKLYPEDYYSDDSNGRSNGLPVVSFQVETHKNG</sequence>